<evidence type="ECO:0000256" key="1">
    <source>
        <dbReference type="SAM" id="Phobius"/>
    </source>
</evidence>
<name>A0A918QRF2_9ACTN</name>
<evidence type="ECO:0000313" key="2">
    <source>
        <dbReference type="EMBL" id="GGZ66008.1"/>
    </source>
</evidence>
<reference evidence="2" key="2">
    <citation type="submission" date="2020-09" db="EMBL/GenBank/DDBJ databases">
        <authorList>
            <person name="Sun Q."/>
            <person name="Ohkuma M."/>
        </authorList>
    </citation>
    <scope>NUCLEOTIDE SEQUENCE</scope>
    <source>
        <strain evidence="2">JCM 4834</strain>
    </source>
</reference>
<dbReference type="EMBL" id="BMVX01000009">
    <property type="protein sequence ID" value="GGZ66008.1"/>
    <property type="molecule type" value="Genomic_DNA"/>
</dbReference>
<feature type="transmembrane region" description="Helical" evidence="1">
    <location>
        <begin position="18"/>
        <end position="39"/>
    </location>
</feature>
<gene>
    <name evidence="2" type="ORF">GCM10010371_27140</name>
</gene>
<keyword evidence="1" id="KW-1133">Transmembrane helix</keyword>
<accession>A0A918QRF2</accession>
<feature type="transmembrane region" description="Helical" evidence="1">
    <location>
        <begin position="51"/>
        <end position="74"/>
    </location>
</feature>
<dbReference type="Proteomes" id="UP000634660">
    <property type="component" value="Unassembled WGS sequence"/>
</dbReference>
<proteinExistence type="predicted"/>
<sequence length="112" mass="10230">MFLCPGSGTPPGMGRNAVVVWIAGGVCLGTWGVLAWIAFDPGLRGVRDGLGGWMVALAVAPAVVTVGLAALLLGGGGGGGGGSRWSGGDGGVGIGGGCGSGCGGCGGCGGGV</sequence>
<evidence type="ECO:0000313" key="3">
    <source>
        <dbReference type="Proteomes" id="UP000634660"/>
    </source>
</evidence>
<organism evidence="2 3">
    <name type="scientific">Streptomyces subrutilus</name>
    <dbReference type="NCBI Taxonomy" id="36818"/>
    <lineage>
        <taxon>Bacteria</taxon>
        <taxon>Bacillati</taxon>
        <taxon>Actinomycetota</taxon>
        <taxon>Actinomycetes</taxon>
        <taxon>Kitasatosporales</taxon>
        <taxon>Streptomycetaceae</taxon>
        <taxon>Streptomyces</taxon>
    </lineage>
</organism>
<protein>
    <submittedName>
        <fullName evidence="2">Uncharacterized protein</fullName>
    </submittedName>
</protein>
<comment type="caution">
    <text evidence="2">The sequence shown here is derived from an EMBL/GenBank/DDBJ whole genome shotgun (WGS) entry which is preliminary data.</text>
</comment>
<keyword evidence="1" id="KW-0472">Membrane</keyword>
<keyword evidence="1" id="KW-0812">Transmembrane</keyword>
<dbReference type="AlphaFoldDB" id="A0A918QRF2"/>
<reference evidence="2" key="1">
    <citation type="journal article" date="2014" name="Int. J. Syst. Evol. Microbiol.">
        <title>Complete genome sequence of Corynebacterium casei LMG S-19264T (=DSM 44701T), isolated from a smear-ripened cheese.</title>
        <authorList>
            <consortium name="US DOE Joint Genome Institute (JGI-PGF)"/>
            <person name="Walter F."/>
            <person name="Albersmeier A."/>
            <person name="Kalinowski J."/>
            <person name="Ruckert C."/>
        </authorList>
    </citation>
    <scope>NUCLEOTIDE SEQUENCE</scope>
    <source>
        <strain evidence="2">JCM 4834</strain>
    </source>
</reference>